<dbReference type="Proteomes" id="UP000012174">
    <property type="component" value="Unassembled WGS sequence"/>
</dbReference>
<evidence type="ECO:0000256" key="1">
    <source>
        <dbReference type="ARBA" id="ARBA00023242"/>
    </source>
</evidence>
<evidence type="ECO:0000313" key="3">
    <source>
        <dbReference type="Proteomes" id="UP000012174"/>
    </source>
</evidence>
<dbReference type="KEGG" id="ela:UCREL1_437"/>
<gene>
    <name evidence="2" type="ORF">UCREL1_437</name>
</gene>
<name>M7T0S3_EUTLA</name>
<accession>M7T0S3</accession>
<dbReference type="STRING" id="1287681.M7T0S3"/>
<dbReference type="HOGENOM" id="CLU_1189919_0_0_1"/>
<dbReference type="OrthoDB" id="5386330at2759"/>
<dbReference type="AlphaFoldDB" id="M7T0S3"/>
<dbReference type="InterPro" id="IPR021858">
    <property type="entry name" value="Fun_TF"/>
</dbReference>
<dbReference type="Pfam" id="PF11951">
    <property type="entry name" value="Fungal_trans_2"/>
    <property type="match status" value="1"/>
</dbReference>
<keyword evidence="1" id="KW-0539">Nucleus</keyword>
<organism evidence="2 3">
    <name type="scientific">Eutypa lata (strain UCR-EL1)</name>
    <name type="common">Grapevine dieback disease fungus</name>
    <name type="synonym">Eutypa armeniacae</name>
    <dbReference type="NCBI Taxonomy" id="1287681"/>
    <lineage>
        <taxon>Eukaryota</taxon>
        <taxon>Fungi</taxon>
        <taxon>Dikarya</taxon>
        <taxon>Ascomycota</taxon>
        <taxon>Pezizomycotina</taxon>
        <taxon>Sordariomycetes</taxon>
        <taxon>Xylariomycetidae</taxon>
        <taxon>Xylariales</taxon>
        <taxon>Diatrypaceae</taxon>
        <taxon>Eutypa</taxon>
    </lineage>
</organism>
<dbReference type="EMBL" id="KB705442">
    <property type="protein sequence ID" value="EMR72514.1"/>
    <property type="molecule type" value="Genomic_DNA"/>
</dbReference>
<keyword evidence="3" id="KW-1185">Reference proteome</keyword>
<proteinExistence type="predicted"/>
<reference evidence="3" key="1">
    <citation type="journal article" date="2013" name="Genome Announc.">
        <title>Draft genome sequence of the grapevine dieback fungus Eutypa lata UCR-EL1.</title>
        <authorList>
            <person name="Blanco-Ulate B."/>
            <person name="Rolshausen P.E."/>
            <person name="Cantu D."/>
        </authorList>
    </citation>
    <scope>NUCLEOTIDE SEQUENCE [LARGE SCALE GENOMIC DNA]</scope>
    <source>
        <strain evidence="3">UCR-EL1</strain>
    </source>
</reference>
<sequence>MVPETKKKGDADFFQDFYSLDIFERSNSIPPLLLDLDVNTIFHFENCSFLDYQSSMIHFFAKPGVDELGAIADFKEVQPSPVLFIEQYAQRQRGTREIGPLALDPKGYLQHFPLYEAIYRIAGEVYLLRAQSHVLFVDRSGMEEKIAQIRALCERVDFSEPGAHALVWPSFVAAAETRYDEHRRFFCGILRSCWKITGYASILKGIKVLDDVWAQEQRRWTALLPECKGFIMF</sequence>
<evidence type="ECO:0000313" key="2">
    <source>
        <dbReference type="EMBL" id="EMR72514.1"/>
    </source>
</evidence>
<protein>
    <submittedName>
        <fullName evidence="2">Uncharacterized protein</fullName>
    </submittedName>
</protein>